<feature type="non-terminal residue" evidence="1">
    <location>
        <position position="1"/>
    </location>
</feature>
<proteinExistence type="predicted"/>
<protein>
    <submittedName>
        <fullName evidence="1">Uncharacterized protein</fullName>
    </submittedName>
</protein>
<sequence>IYLLFAFHLRLTSLVNGSQEWASLFVLLLLLTNSIFTSDLPGLSNRHAPFVCGETSGQLSWAMECLQWNAGNSI</sequence>
<dbReference type="Proteomes" id="UP001233172">
    <property type="component" value="Unassembled WGS sequence"/>
</dbReference>
<evidence type="ECO:0000313" key="1">
    <source>
        <dbReference type="EMBL" id="KAK0055164.1"/>
    </source>
</evidence>
<keyword evidence="2" id="KW-1185">Reference proteome</keyword>
<reference evidence="1" key="1">
    <citation type="journal article" date="2023" name="PLoS Negl. Trop. Dis.">
        <title>A genome sequence for Biomphalaria pfeifferi, the major vector snail for the human-infecting parasite Schistosoma mansoni.</title>
        <authorList>
            <person name="Bu L."/>
            <person name="Lu L."/>
            <person name="Laidemitt M.R."/>
            <person name="Zhang S.M."/>
            <person name="Mutuku M."/>
            <person name="Mkoji G."/>
            <person name="Steinauer M."/>
            <person name="Loker E.S."/>
        </authorList>
    </citation>
    <scope>NUCLEOTIDE SEQUENCE</scope>
    <source>
        <strain evidence="1">KasaAsao</strain>
    </source>
</reference>
<feature type="non-terminal residue" evidence="1">
    <location>
        <position position="74"/>
    </location>
</feature>
<comment type="caution">
    <text evidence="1">The sequence shown here is derived from an EMBL/GenBank/DDBJ whole genome shotgun (WGS) entry which is preliminary data.</text>
</comment>
<reference evidence="1" key="2">
    <citation type="submission" date="2023-04" db="EMBL/GenBank/DDBJ databases">
        <authorList>
            <person name="Bu L."/>
            <person name="Lu L."/>
            <person name="Laidemitt M.R."/>
            <person name="Zhang S.M."/>
            <person name="Mutuku M."/>
            <person name="Mkoji G."/>
            <person name="Steinauer M."/>
            <person name="Loker E.S."/>
        </authorList>
    </citation>
    <scope>NUCLEOTIDE SEQUENCE</scope>
    <source>
        <strain evidence="1">KasaAsao</strain>
        <tissue evidence="1">Whole Snail</tissue>
    </source>
</reference>
<name>A0AAD8BJY0_BIOPF</name>
<accession>A0AAD8BJY0</accession>
<dbReference type="EMBL" id="JASAOG010000072">
    <property type="protein sequence ID" value="KAK0055164.1"/>
    <property type="molecule type" value="Genomic_DNA"/>
</dbReference>
<gene>
    <name evidence="1" type="ORF">Bpfe_015455</name>
</gene>
<dbReference type="AlphaFoldDB" id="A0AAD8BJY0"/>
<organism evidence="1 2">
    <name type="scientific">Biomphalaria pfeifferi</name>
    <name type="common">Bloodfluke planorb</name>
    <name type="synonym">Freshwater snail</name>
    <dbReference type="NCBI Taxonomy" id="112525"/>
    <lineage>
        <taxon>Eukaryota</taxon>
        <taxon>Metazoa</taxon>
        <taxon>Spiralia</taxon>
        <taxon>Lophotrochozoa</taxon>
        <taxon>Mollusca</taxon>
        <taxon>Gastropoda</taxon>
        <taxon>Heterobranchia</taxon>
        <taxon>Euthyneura</taxon>
        <taxon>Panpulmonata</taxon>
        <taxon>Hygrophila</taxon>
        <taxon>Lymnaeoidea</taxon>
        <taxon>Planorbidae</taxon>
        <taxon>Biomphalaria</taxon>
    </lineage>
</organism>
<evidence type="ECO:0000313" key="2">
    <source>
        <dbReference type="Proteomes" id="UP001233172"/>
    </source>
</evidence>